<dbReference type="JaponicusDB" id="SJAG_03546">
    <property type="gene designation" value="sfc9"/>
</dbReference>
<accession>B6K4I5</accession>
<dbReference type="InterPro" id="IPR024764">
    <property type="entry name" value="TFIIIC_Znf"/>
</dbReference>
<dbReference type="GO" id="GO:0004402">
    <property type="term" value="F:histone acetyltransferase activity"/>
    <property type="evidence" value="ECO:0007669"/>
    <property type="project" value="InterPro"/>
</dbReference>
<dbReference type="Proteomes" id="UP000001744">
    <property type="component" value="Unassembled WGS sequence"/>
</dbReference>
<dbReference type="HOGENOM" id="CLU_432896_0_0_1"/>
<protein>
    <submittedName>
        <fullName evidence="3">Transcription factor tfiiic complex subunit sfc9</fullName>
    </submittedName>
</protein>
<dbReference type="STRING" id="402676.B6K4I5"/>
<gene>
    <name evidence="4" type="primary">sfc9</name>
    <name evidence="3" type="ORF">SJAG_03546</name>
</gene>
<dbReference type="InterPro" id="IPR024761">
    <property type="entry name" value="TFIIIC_delta_N"/>
</dbReference>
<evidence type="ECO:0000313" key="4">
    <source>
        <dbReference type="JaponicusDB" id="SJAG_03546"/>
    </source>
</evidence>
<evidence type="ECO:0000259" key="2">
    <source>
        <dbReference type="Pfam" id="PF12660"/>
    </source>
</evidence>
<dbReference type="GO" id="GO:0006384">
    <property type="term" value="P:transcription initiation at RNA polymerase III promoter"/>
    <property type="evidence" value="ECO:0007669"/>
    <property type="project" value="InterPro"/>
</dbReference>
<dbReference type="InterPro" id="IPR044230">
    <property type="entry name" value="GTF3C4"/>
</dbReference>
<dbReference type="GeneID" id="7048805"/>
<reference evidence="3 5" key="1">
    <citation type="journal article" date="2011" name="Science">
        <title>Comparative functional genomics of the fission yeasts.</title>
        <authorList>
            <person name="Rhind N."/>
            <person name="Chen Z."/>
            <person name="Yassour M."/>
            <person name="Thompson D.A."/>
            <person name="Haas B.J."/>
            <person name="Habib N."/>
            <person name="Wapinski I."/>
            <person name="Roy S."/>
            <person name="Lin M.F."/>
            <person name="Heiman D.I."/>
            <person name="Young S.K."/>
            <person name="Furuya K."/>
            <person name="Guo Y."/>
            <person name="Pidoux A."/>
            <person name="Chen H.M."/>
            <person name="Robbertse B."/>
            <person name="Goldberg J.M."/>
            <person name="Aoki K."/>
            <person name="Bayne E.H."/>
            <person name="Berlin A.M."/>
            <person name="Desjardins C.A."/>
            <person name="Dobbs E."/>
            <person name="Dukaj L."/>
            <person name="Fan L."/>
            <person name="FitzGerald M.G."/>
            <person name="French C."/>
            <person name="Gujja S."/>
            <person name="Hansen K."/>
            <person name="Keifenheim D."/>
            <person name="Levin J.Z."/>
            <person name="Mosher R.A."/>
            <person name="Mueller C.A."/>
            <person name="Pfiffner J."/>
            <person name="Priest M."/>
            <person name="Russ C."/>
            <person name="Smialowska A."/>
            <person name="Swoboda P."/>
            <person name="Sykes S.M."/>
            <person name="Vaughn M."/>
            <person name="Vengrova S."/>
            <person name="Yoder R."/>
            <person name="Zeng Q."/>
            <person name="Allshire R."/>
            <person name="Baulcombe D."/>
            <person name="Birren B.W."/>
            <person name="Brown W."/>
            <person name="Ekwall K."/>
            <person name="Kellis M."/>
            <person name="Leatherwood J."/>
            <person name="Levin H."/>
            <person name="Margalit H."/>
            <person name="Martienssen R."/>
            <person name="Nieduszynski C.A."/>
            <person name="Spatafora J.W."/>
            <person name="Friedman N."/>
            <person name="Dalgaard J.Z."/>
            <person name="Baumann P."/>
            <person name="Niki H."/>
            <person name="Regev A."/>
            <person name="Nusbaum C."/>
        </authorList>
    </citation>
    <scope>NUCLEOTIDE SEQUENCE [LARGE SCALE GENOMIC DNA]</scope>
    <source>
        <strain evidence="5">yFS275 / FY16936</strain>
    </source>
</reference>
<dbReference type="InterPro" id="IPR036322">
    <property type="entry name" value="WD40_repeat_dom_sf"/>
</dbReference>
<keyword evidence="5" id="KW-1185">Reference proteome</keyword>
<dbReference type="GO" id="GO:0000127">
    <property type="term" value="C:transcription factor TFIIIC complex"/>
    <property type="evidence" value="ECO:0000318"/>
    <property type="project" value="GO_Central"/>
</dbReference>
<dbReference type="PANTHER" id="PTHR15496:SF2">
    <property type="entry name" value="GENERAL TRANSCRIPTION FACTOR 3C POLYPEPTIDE 4"/>
    <property type="match status" value="1"/>
</dbReference>
<dbReference type="OMA" id="EERRMEC"/>
<proteinExistence type="predicted"/>
<dbReference type="PANTHER" id="PTHR15496">
    <property type="entry name" value="GENERAL TRANSCRIPTION FACTOR 3C POLYPEPTIDE 4 FAMILY"/>
    <property type="match status" value="1"/>
</dbReference>
<feature type="domain" description="Transcription factor IIIC 90kDa subunit N-terminal" evidence="1">
    <location>
        <begin position="99"/>
        <end position="370"/>
    </location>
</feature>
<evidence type="ECO:0000313" key="3">
    <source>
        <dbReference type="EMBL" id="EEB08392.1"/>
    </source>
</evidence>
<dbReference type="Pfam" id="PF12657">
    <property type="entry name" value="TFIIIC_delta"/>
    <property type="match status" value="1"/>
</dbReference>
<dbReference type="eggNOG" id="ENOG502S7UK">
    <property type="taxonomic scope" value="Eukaryota"/>
</dbReference>
<dbReference type="EMBL" id="KE651167">
    <property type="protein sequence ID" value="EEB08392.1"/>
    <property type="molecule type" value="Genomic_DNA"/>
</dbReference>
<evidence type="ECO:0000313" key="5">
    <source>
        <dbReference type="Proteomes" id="UP000001744"/>
    </source>
</evidence>
<dbReference type="SUPFAM" id="SSF50978">
    <property type="entry name" value="WD40 repeat-like"/>
    <property type="match status" value="1"/>
</dbReference>
<sequence>MVKDVTLDFVPSNYCSCSWSTDGKIALCSGDKVQVLIPDVSVSGATFVKAHAALNQDDSLSLVHLSPVDLRVGDLLGSVVCKALAWSPMGLSDNYGRRLHSLAWSPAAHLPEFDPWGVSIFAVGNENGQVLLAEMFHGTAPSFKTINLSCSWIKRLAFSSWYPKGNSTYCLLVCASALGGLYILQVVIDGITHKISVTVQTILQQERSYSTLAPSLTWTPIVDGCQYLVVIQSNRCFYVCHKPTTNQLFPVVEKSLKFCSRIAGVSVHLSAANELIIFVLSSDGECEVISLNSETISQSVLEDLSVLMKFFASKLRCYGEHEEDNRDVFMAYGFAPSPHASFAAVHFGIALPHELRYTINAYERSYLTVSTPCSNKKQILKRILKDALDSFIIWPSEGILWELATLQATTKRQPDVVNLLHESVKPLVPTDLSATFTLPPGNAGVLIITNSFSNLSWNAMRLLYGWSVYFDKEPSAEMRTMLRFTLIFTVLQYVIYEVSKSPLFLTSNCRKILKCYLADGYKEYGDKDAAVKLFSKVEKILSSSENHNEYCPACNSIIEFQDPVNATCSKGHVWRRCALTFLPLSGIDTRYCGVCRSAYSGMSIMPEEHCLTGFLLTKFSLCYYCGGRLLGE</sequence>
<organism evidence="3 5">
    <name type="scientific">Schizosaccharomyces japonicus (strain yFS275 / FY16936)</name>
    <name type="common">Fission yeast</name>
    <dbReference type="NCBI Taxonomy" id="402676"/>
    <lineage>
        <taxon>Eukaryota</taxon>
        <taxon>Fungi</taxon>
        <taxon>Dikarya</taxon>
        <taxon>Ascomycota</taxon>
        <taxon>Taphrinomycotina</taxon>
        <taxon>Schizosaccharomycetes</taxon>
        <taxon>Schizosaccharomycetales</taxon>
        <taxon>Schizosaccharomycetaceae</taxon>
        <taxon>Schizosaccharomyces</taxon>
    </lineage>
</organism>
<evidence type="ECO:0000259" key="1">
    <source>
        <dbReference type="Pfam" id="PF12657"/>
    </source>
</evidence>
<dbReference type="OrthoDB" id="6021743at2759"/>
<dbReference type="RefSeq" id="XP_002174685.1">
    <property type="nucleotide sequence ID" value="XM_002174649.1"/>
</dbReference>
<dbReference type="VEuPathDB" id="FungiDB:SJAG_03546"/>
<dbReference type="Pfam" id="PF12660">
    <property type="entry name" value="zf-TFIIIC"/>
    <property type="match status" value="1"/>
</dbReference>
<name>B6K4I5_SCHJY</name>
<feature type="domain" description="Transcription factor IIIC putative zinc-finger" evidence="2">
    <location>
        <begin position="543"/>
        <end position="628"/>
    </location>
</feature>
<dbReference type="AlphaFoldDB" id="B6K4I5"/>